<name>A0A0N1HHX5_9EURO</name>
<evidence type="ECO:0000256" key="4">
    <source>
        <dbReference type="ARBA" id="ARBA00023125"/>
    </source>
</evidence>
<dbReference type="PANTHER" id="PTHR23416">
    <property type="entry name" value="SIALIC ACID SYNTHASE-RELATED"/>
    <property type="match status" value="1"/>
</dbReference>
<dbReference type="PROSITE" id="PS50048">
    <property type="entry name" value="ZN2_CY6_FUNGAL_2"/>
    <property type="match status" value="1"/>
</dbReference>
<dbReference type="Gene3D" id="4.10.240.10">
    <property type="entry name" value="Zn(2)-C6 fungal-type DNA-binding domain"/>
    <property type="match status" value="1"/>
</dbReference>
<dbReference type="InterPro" id="IPR051159">
    <property type="entry name" value="Hexapeptide_acetyltransf"/>
</dbReference>
<accession>A0A0N1HHX5</accession>
<feature type="region of interest" description="Disordered" evidence="7">
    <location>
        <begin position="787"/>
        <end position="890"/>
    </location>
</feature>
<sequence>METVGASVPAEAQRDQIVVSRPSPDSVVDDDSDRESRGSVASSRSSPPTPSPPIALQEKVVLNEHVNSTTAHKRKRSDSDHLEHNSPQRPLAWTQREQGPGHVAIPASSTSMTRGPGPGHIVTPASTTSIQTDTSIWTRVGPGNSPPTPDTPGAVHADEDWDVEDDAAESTYRHEPNGTGKRKRNFSRRTKDGCKTCRRRKKKCDEAKPFCENCAKSGNTCEGYAPKGYNGRSLAQKIPVPLVSKSAPPTDVADTGLPNMVGRTWNGAGSSARGAVTQQNYQPRSMPHATDGVSNGQHDHGPAAGLDQQPLWPQHGPRPSSSTNGYTNGYTNGHLPPPHRLQRGEHTAISSPAQDMRPASSRPPSTTLPPLAAMAQQGQPPPPPTTAASHHSANPNISPPPPPAGHVHQPAPHSRQPSYAPSHMSSGGASEYRHTPPASAPVSRHGRHASTYHPAPPSGMSSLNSPAHTSHPPIPEPSPINAAFNASAGTSSGSGSLPPILPPPPTSQFLPTAQYEIAKSRMLRGAPYNALDNYLMAERQRCEAACERFNNKLKEKPLNAQARAAHASVTGSSAFGSESGRSPSRFTNANDALIAIVDPTADPSSGPHVIPQKGILTYGVVVDTGFQCSYGYNLRLMESCYIRRDVFIDDSAVVEIGARCVIGTGTRIETSSPCLERVARDGANTEMVAKPVIIETEVIVGGGCFIIGGVRIGKGATIKPFCNVDRDVPDGVVFEWRKKLGRCGWAEEEEEEESEQTLEDRLVGFSKHDKDEAINWVVEILEQKEKRRREQRKEERREERERREMERDARGGGSLTQAQSYPHLPPPRQSENEMRAWEVERERSRATEAAQQAPARDPRDERWGEQHRELTHEHRRHEHGGDDEHEYYRA</sequence>
<dbReference type="SMART" id="SM00066">
    <property type="entry name" value="GAL4"/>
    <property type="match status" value="1"/>
</dbReference>
<evidence type="ECO:0000256" key="3">
    <source>
        <dbReference type="ARBA" id="ARBA00023015"/>
    </source>
</evidence>
<dbReference type="GO" id="GO:0003677">
    <property type="term" value="F:DNA binding"/>
    <property type="evidence" value="ECO:0007669"/>
    <property type="project" value="UniProtKB-KW"/>
</dbReference>
<dbReference type="GO" id="GO:0000981">
    <property type="term" value="F:DNA-binding transcription factor activity, RNA polymerase II-specific"/>
    <property type="evidence" value="ECO:0007669"/>
    <property type="project" value="InterPro"/>
</dbReference>
<dbReference type="STRING" id="1664694.A0A0N1HHX5"/>
<protein>
    <submittedName>
        <fullName evidence="9">Putative transcriptional regulatory protein</fullName>
    </submittedName>
</protein>
<reference evidence="9 10" key="1">
    <citation type="submission" date="2015-06" db="EMBL/GenBank/DDBJ databases">
        <title>Draft genome of the ant-associated black yeast Phialophora attae CBS 131958.</title>
        <authorList>
            <person name="Moreno L.F."/>
            <person name="Stielow B.J."/>
            <person name="de Hoog S."/>
            <person name="Vicente V.A."/>
            <person name="Weiss V.A."/>
            <person name="de Vries M."/>
            <person name="Cruz L.M."/>
            <person name="Souza E.M."/>
        </authorList>
    </citation>
    <scope>NUCLEOTIDE SEQUENCE [LARGE SCALE GENOMIC DNA]</scope>
    <source>
        <strain evidence="9 10">CBS 131958</strain>
    </source>
</reference>
<keyword evidence="10" id="KW-1185">Reference proteome</keyword>
<evidence type="ECO:0000313" key="9">
    <source>
        <dbReference type="EMBL" id="KPI45762.1"/>
    </source>
</evidence>
<dbReference type="GO" id="GO:0008374">
    <property type="term" value="F:O-acyltransferase activity"/>
    <property type="evidence" value="ECO:0007669"/>
    <property type="project" value="TreeGrafter"/>
</dbReference>
<dbReference type="CDD" id="cd00067">
    <property type="entry name" value="GAL4"/>
    <property type="match status" value="1"/>
</dbReference>
<dbReference type="Gene3D" id="2.160.10.10">
    <property type="entry name" value="Hexapeptide repeat proteins"/>
    <property type="match status" value="1"/>
</dbReference>
<evidence type="ECO:0000259" key="8">
    <source>
        <dbReference type="PROSITE" id="PS50048"/>
    </source>
</evidence>
<feature type="compositionally biased region" description="Polar residues" evidence="7">
    <location>
        <begin position="319"/>
        <end position="331"/>
    </location>
</feature>
<evidence type="ECO:0000256" key="6">
    <source>
        <dbReference type="ARBA" id="ARBA00023242"/>
    </source>
</evidence>
<dbReference type="PANTHER" id="PTHR23416:SF76">
    <property type="entry name" value="ZN(II)2CYS6 TRANSCRIPTION FACTOR (EUROFUNG)"/>
    <property type="match status" value="1"/>
</dbReference>
<feature type="compositionally biased region" description="Basic and acidic residues" evidence="7">
    <location>
        <begin position="879"/>
        <end position="890"/>
    </location>
</feature>
<proteinExistence type="inferred from homology"/>
<feature type="compositionally biased region" description="Polar residues" evidence="7">
    <location>
        <begin position="459"/>
        <end position="468"/>
    </location>
</feature>
<dbReference type="OrthoDB" id="25818at2759"/>
<dbReference type="Proteomes" id="UP000038010">
    <property type="component" value="Unassembled WGS sequence"/>
</dbReference>
<dbReference type="GeneID" id="28736904"/>
<dbReference type="GO" id="GO:0008270">
    <property type="term" value="F:zinc ion binding"/>
    <property type="evidence" value="ECO:0007669"/>
    <property type="project" value="InterPro"/>
</dbReference>
<dbReference type="SUPFAM" id="SSF51161">
    <property type="entry name" value="Trimeric LpxA-like enzymes"/>
    <property type="match status" value="1"/>
</dbReference>
<feature type="compositionally biased region" description="Polar residues" evidence="7">
    <location>
        <begin position="124"/>
        <end position="137"/>
    </location>
</feature>
<comment type="caution">
    <text evidence="9">The sequence shown here is derived from an EMBL/GenBank/DDBJ whole genome shotgun (WGS) entry which is preliminary data.</text>
</comment>
<dbReference type="EMBL" id="LFJN01000001">
    <property type="protein sequence ID" value="KPI45762.1"/>
    <property type="molecule type" value="Genomic_DNA"/>
</dbReference>
<dbReference type="VEuPathDB" id="FungiDB:AB675_486"/>
<feature type="compositionally biased region" description="Basic and acidic residues" evidence="7">
    <location>
        <begin position="77"/>
        <end position="86"/>
    </location>
</feature>
<feature type="compositionally biased region" description="Polar residues" evidence="7">
    <location>
        <begin position="415"/>
        <end position="428"/>
    </location>
</feature>
<dbReference type="GO" id="GO:0016407">
    <property type="term" value="F:acetyltransferase activity"/>
    <property type="evidence" value="ECO:0007669"/>
    <property type="project" value="InterPro"/>
</dbReference>
<feature type="region of interest" description="Disordered" evidence="7">
    <location>
        <begin position="1"/>
        <end position="195"/>
    </location>
</feature>
<feature type="compositionally biased region" description="Low complexity" evidence="7">
    <location>
        <begin position="386"/>
        <end position="396"/>
    </location>
</feature>
<dbReference type="PROSITE" id="PS00463">
    <property type="entry name" value="ZN2_CY6_FUNGAL_1"/>
    <property type="match status" value="1"/>
</dbReference>
<dbReference type="InterPro" id="IPR024688">
    <property type="entry name" value="Mac_dom"/>
</dbReference>
<feature type="compositionally biased region" description="Low complexity" evidence="7">
    <location>
        <begin position="486"/>
        <end position="498"/>
    </location>
</feature>
<dbReference type="Pfam" id="PF00172">
    <property type="entry name" value="Zn_clus"/>
    <property type="match status" value="1"/>
</dbReference>
<feature type="compositionally biased region" description="Acidic residues" evidence="7">
    <location>
        <begin position="159"/>
        <end position="168"/>
    </location>
</feature>
<evidence type="ECO:0000256" key="2">
    <source>
        <dbReference type="ARBA" id="ARBA00022679"/>
    </source>
</evidence>
<dbReference type="SUPFAM" id="SSF57701">
    <property type="entry name" value="Zn2/Cys6 DNA-binding domain"/>
    <property type="match status" value="1"/>
</dbReference>
<feature type="domain" description="Zn(2)-C6 fungal-type" evidence="8">
    <location>
        <begin position="193"/>
        <end position="221"/>
    </location>
</feature>
<feature type="region of interest" description="Disordered" evidence="7">
    <location>
        <begin position="264"/>
        <end position="508"/>
    </location>
</feature>
<dbReference type="InterPro" id="IPR011004">
    <property type="entry name" value="Trimer_LpxA-like_sf"/>
</dbReference>
<evidence type="ECO:0000256" key="7">
    <source>
        <dbReference type="SAM" id="MobiDB-lite"/>
    </source>
</evidence>
<dbReference type="AlphaFoldDB" id="A0A0N1HHX5"/>
<dbReference type="Pfam" id="PF12464">
    <property type="entry name" value="Mac"/>
    <property type="match status" value="1"/>
</dbReference>
<dbReference type="SMART" id="SM01266">
    <property type="entry name" value="Mac"/>
    <property type="match status" value="1"/>
</dbReference>
<evidence type="ECO:0000256" key="5">
    <source>
        <dbReference type="ARBA" id="ARBA00023163"/>
    </source>
</evidence>
<keyword evidence="4" id="KW-0238">DNA-binding</keyword>
<dbReference type="RefSeq" id="XP_018005725.1">
    <property type="nucleotide sequence ID" value="XM_018145035.1"/>
</dbReference>
<organism evidence="9 10">
    <name type="scientific">Cyphellophora attinorum</name>
    <dbReference type="NCBI Taxonomy" id="1664694"/>
    <lineage>
        <taxon>Eukaryota</taxon>
        <taxon>Fungi</taxon>
        <taxon>Dikarya</taxon>
        <taxon>Ascomycota</taxon>
        <taxon>Pezizomycotina</taxon>
        <taxon>Eurotiomycetes</taxon>
        <taxon>Chaetothyriomycetidae</taxon>
        <taxon>Chaetothyriales</taxon>
        <taxon>Cyphellophoraceae</taxon>
        <taxon>Cyphellophora</taxon>
    </lineage>
</organism>
<keyword evidence="3" id="KW-0805">Transcription regulation</keyword>
<gene>
    <name evidence="9" type="ORF">AB675_486</name>
</gene>
<dbReference type="InterPro" id="IPR001138">
    <property type="entry name" value="Zn2Cys6_DnaBD"/>
</dbReference>
<evidence type="ECO:0000313" key="10">
    <source>
        <dbReference type="Proteomes" id="UP000038010"/>
    </source>
</evidence>
<dbReference type="InterPro" id="IPR036864">
    <property type="entry name" value="Zn2-C6_fun-type_DNA-bd_sf"/>
</dbReference>
<keyword evidence="5" id="KW-0804">Transcription</keyword>
<feature type="compositionally biased region" description="Basic and acidic residues" evidence="7">
    <location>
        <begin position="856"/>
        <end position="872"/>
    </location>
</feature>
<keyword evidence="6" id="KW-0539">Nucleus</keyword>
<comment type="similarity">
    <text evidence="1">Belongs to the transferase hexapeptide repeat family.</text>
</comment>
<evidence type="ECO:0000256" key="1">
    <source>
        <dbReference type="ARBA" id="ARBA00007274"/>
    </source>
</evidence>
<feature type="compositionally biased region" description="Basic and acidic residues" evidence="7">
    <location>
        <begin position="791"/>
        <end position="810"/>
    </location>
</feature>
<feature type="compositionally biased region" description="Basic and acidic residues" evidence="7">
    <location>
        <begin position="830"/>
        <end position="846"/>
    </location>
</feature>
<keyword evidence="2" id="KW-0808">Transferase</keyword>
<feature type="compositionally biased region" description="Low complexity" evidence="7">
    <location>
        <begin position="356"/>
        <end position="378"/>
    </location>
</feature>